<organism evidence="3 4">
    <name type="scientific">Glonium stellatum</name>
    <dbReference type="NCBI Taxonomy" id="574774"/>
    <lineage>
        <taxon>Eukaryota</taxon>
        <taxon>Fungi</taxon>
        <taxon>Dikarya</taxon>
        <taxon>Ascomycota</taxon>
        <taxon>Pezizomycotina</taxon>
        <taxon>Dothideomycetes</taxon>
        <taxon>Pleosporomycetidae</taxon>
        <taxon>Gloniales</taxon>
        <taxon>Gloniaceae</taxon>
        <taxon>Glonium</taxon>
    </lineage>
</organism>
<sequence>MWKRIQRPGREREKQIGNPILIETTYDEQALGRIPNISDLQPTSPNSYVSPTYASPAYASPPYASPTYASPTYAAHNITDVSTELPTLPFRSLAPPKNPYRLSDVPTASSVYSQPSPAMNYEWPEQHIAVQPVSNYADISPPSSPEMGAERNPRALSTSRDVSPVGAGEDGLGSSRREIRTGSHIPVLRKQPAGRALGKEPVANTGRGRTPSSRLTRWDDFSGEPTTNYAGKPAQVIPGSSNYAPYAGNGPQDYGMGYRVSVSAGRQKAKKNPFSERAARFGSKGLSVETKPREEWRGASGRTTIVQPLADKPSKMPLTIPPQSYRRPSPGMSDGSGRSTPSSATITVRRIPMGADTSSVSPNHDRTDTHDAHEDPIKPTVPLKVGRNSPPRSIASPASPYTQKHPYPSPITPSVQNQIPTYITPSYTQHSDTEDSHSDPSQSTVPRKSIESTHAFNRDDNVPVSRFSWTTYATNTTYQHSPPPSPPPAMPTATIATLTPTPAISVINHRRPVPSVASTVSTPTTRKPVASQQPHRSSTTSGPSPRFSVASSKALPRPPPELESVDHVTSLEAQLDDLRLRRRNVNKLLDDLNATQPQNPLVTDLAKRREVERRRKEFEDELAEIGREEHDVGLKLHRAWRRREREGGAPETTLWIRRVTK</sequence>
<feature type="compositionally biased region" description="Polar residues" evidence="2">
    <location>
        <begin position="336"/>
        <end position="346"/>
    </location>
</feature>
<evidence type="ECO:0000256" key="1">
    <source>
        <dbReference type="SAM" id="Coils"/>
    </source>
</evidence>
<gene>
    <name evidence="3" type="ORF">AOQ84DRAFT_359963</name>
</gene>
<feature type="compositionally biased region" description="Basic and acidic residues" evidence="2">
    <location>
        <begin position="448"/>
        <end position="461"/>
    </location>
</feature>
<dbReference type="PANTHER" id="PTHR42023">
    <property type="entry name" value="BHLH DOMAIN-CONTAINING PROTEIN"/>
    <property type="match status" value="1"/>
</dbReference>
<keyword evidence="1" id="KW-0175">Coiled coil</keyword>
<dbReference type="OrthoDB" id="4507572at2759"/>
<feature type="region of interest" description="Disordered" evidence="2">
    <location>
        <begin position="283"/>
        <end position="465"/>
    </location>
</feature>
<accession>A0A8E2FAC7</accession>
<feature type="compositionally biased region" description="Polar residues" evidence="2">
    <location>
        <begin position="412"/>
        <end position="430"/>
    </location>
</feature>
<dbReference type="PANTHER" id="PTHR42023:SF1">
    <property type="entry name" value="BHLH DOMAIN-CONTAINING PROTEIN"/>
    <property type="match status" value="1"/>
</dbReference>
<proteinExistence type="predicted"/>
<feature type="compositionally biased region" description="Polar residues" evidence="2">
    <location>
        <begin position="530"/>
        <end position="543"/>
    </location>
</feature>
<evidence type="ECO:0000256" key="2">
    <source>
        <dbReference type="SAM" id="MobiDB-lite"/>
    </source>
</evidence>
<dbReference type="EMBL" id="KV748764">
    <property type="protein sequence ID" value="OCL13215.1"/>
    <property type="molecule type" value="Genomic_DNA"/>
</dbReference>
<feature type="region of interest" description="Disordered" evidence="2">
    <location>
        <begin position="1"/>
        <end position="56"/>
    </location>
</feature>
<feature type="compositionally biased region" description="Low complexity" evidence="2">
    <location>
        <begin position="513"/>
        <end position="526"/>
    </location>
</feature>
<protein>
    <submittedName>
        <fullName evidence="3">Uncharacterized protein</fullName>
    </submittedName>
</protein>
<dbReference type="AlphaFoldDB" id="A0A8E2FAC7"/>
<feature type="compositionally biased region" description="Basic and acidic residues" evidence="2">
    <location>
        <begin position="363"/>
        <end position="377"/>
    </location>
</feature>
<feature type="compositionally biased region" description="Low complexity" evidence="2">
    <location>
        <begin position="47"/>
        <end position="56"/>
    </location>
</feature>
<name>A0A8E2FAC7_9PEZI</name>
<feature type="region of interest" description="Disordered" evidence="2">
    <location>
        <begin position="508"/>
        <end position="564"/>
    </location>
</feature>
<feature type="region of interest" description="Disordered" evidence="2">
    <location>
        <begin position="140"/>
        <end position="247"/>
    </location>
</feature>
<keyword evidence="4" id="KW-1185">Reference proteome</keyword>
<reference evidence="3 4" key="1">
    <citation type="journal article" date="2016" name="Nat. Commun.">
        <title>Ectomycorrhizal ecology is imprinted in the genome of the dominant symbiotic fungus Cenococcum geophilum.</title>
        <authorList>
            <consortium name="DOE Joint Genome Institute"/>
            <person name="Peter M."/>
            <person name="Kohler A."/>
            <person name="Ohm R.A."/>
            <person name="Kuo A."/>
            <person name="Krutzmann J."/>
            <person name="Morin E."/>
            <person name="Arend M."/>
            <person name="Barry K.W."/>
            <person name="Binder M."/>
            <person name="Choi C."/>
            <person name="Clum A."/>
            <person name="Copeland A."/>
            <person name="Grisel N."/>
            <person name="Haridas S."/>
            <person name="Kipfer T."/>
            <person name="LaButti K."/>
            <person name="Lindquist E."/>
            <person name="Lipzen A."/>
            <person name="Maire R."/>
            <person name="Meier B."/>
            <person name="Mihaltcheva S."/>
            <person name="Molinier V."/>
            <person name="Murat C."/>
            <person name="Poggeler S."/>
            <person name="Quandt C.A."/>
            <person name="Sperisen C."/>
            <person name="Tritt A."/>
            <person name="Tisserant E."/>
            <person name="Crous P.W."/>
            <person name="Henrissat B."/>
            <person name="Nehls U."/>
            <person name="Egli S."/>
            <person name="Spatafora J.W."/>
            <person name="Grigoriev I.V."/>
            <person name="Martin F.M."/>
        </authorList>
    </citation>
    <scope>NUCLEOTIDE SEQUENCE [LARGE SCALE GENOMIC DNA]</scope>
    <source>
        <strain evidence="3 4">CBS 207.34</strain>
    </source>
</reference>
<evidence type="ECO:0000313" key="4">
    <source>
        <dbReference type="Proteomes" id="UP000250140"/>
    </source>
</evidence>
<dbReference type="Proteomes" id="UP000250140">
    <property type="component" value="Unassembled WGS sequence"/>
</dbReference>
<feature type="compositionally biased region" description="Low complexity" evidence="2">
    <location>
        <begin position="389"/>
        <end position="400"/>
    </location>
</feature>
<evidence type="ECO:0000313" key="3">
    <source>
        <dbReference type="EMBL" id="OCL13215.1"/>
    </source>
</evidence>
<feature type="coiled-coil region" evidence="1">
    <location>
        <begin position="568"/>
        <end position="628"/>
    </location>
</feature>